<dbReference type="Proteomes" id="UP001501676">
    <property type="component" value="Unassembled WGS sequence"/>
</dbReference>
<keyword evidence="3" id="KW-0804">Transcription</keyword>
<dbReference type="Gene3D" id="1.10.357.10">
    <property type="entry name" value="Tetracycline Repressor, domain 2"/>
    <property type="match status" value="1"/>
</dbReference>
<evidence type="ECO:0000259" key="5">
    <source>
        <dbReference type="PROSITE" id="PS50977"/>
    </source>
</evidence>
<name>A0ABP6SXD7_9ACTN</name>
<evidence type="ECO:0000256" key="4">
    <source>
        <dbReference type="PROSITE-ProRule" id="PRU00335"/>
    </source>
</evidence>
<evidence type="ECO:0000256" key="1">
    <source>
        <dbReference type="ARBA" id="ARBA00023015"/>
    </source>
</evidence>
<organism evidence="6 7">
    <name type="scientific">Cryptosporangium minutisporangium</name>
    <dbReference type="NCBI Taxonomy" id="113569"/>
    <lineage>
        <taxon>Bacteria</taxon>
        <taxon>Bacillati</taxon>
        <taxon>Actinomycetota</taxon>
        <taxon>Actinomycetes</taxon>
        <taxon>Cryptosporangiales</taxon>
        <taxon>Cryptosporangiaceae</taxon>
        <taxon>Cryptosporangium</taxon>
    </lineage>
</organism>
<dbReference type="InterPro" id="IPR050109">
    <property type="entry name" value="HTH-type_TetR-like_transc_reg"/>
</dbReference>
<keyword evidence="1" id="KW-0805">Transcription regulation</keyword>
<feature type="DNA-binding region" description="H-T-H motif" evidence="4">
    <location>
        <begin position="37"/>
        <end position="56"/>
    </location>
</feature>
<feature type="domain" description="HTH tetR-type" evidence="5">
    <location>
        <begin position="14"/>
        <end position="74"/>
    </location>
</feature>
<protein>
    <submittedName>
        <fullName evidence="6">TetR family transcriptional regulator</fullName>
    </submittedName>
</protein>
<accession>A0ABP6SXD7</accession>
<dbReference type="RefSeq" id="WP_345728548.1">
    <property type="nucleotide sequence ID" value="NZ_BAAAYN010000017.1"/>
</dbReference>
<dbReference type="InterPro" id="IPR041347">
    <property type="entry name" value="MftR_C"/>
</dbReference>
<dbReference type="InterPro" id="IPR009057">
    <property type="entry name" value="Homeodomain-like_sf"/>
</dbReference>
<dbReference type="PROSITE" id="PS50977">
    <property type="entry name" value="HTH_TETR_2"/>
    <property type="match status" value="1"/>
</dbReference>
<evidence type="ECO:0000256" key="3">
    <source>
        <dbReference type="ARBA" id="ARBA00023163"/>
    </source>
</evidence>
<reference evidence="7" key="1">
    <citation type="journal article" date="2019" name="Int. J. Syst. Evol. Microbiol.">
        <title>The Global Catalogue of Microorganisms (GCM) 10K type strain sequencing project: providing services to taxonomists for standard genome sequencing and annotation.</title>
        <authorList>
            <consortium name="The Broad Institute Genomics Platform"/>
            <consortium name="The Broad Institute Genome Sequencing Center for Infectious Disease"/>
            <person name="Wu L."/>
            <person name="Ma J."/>
        </authorList>
    </citation>
    <scope>NUCLEOTIDE SEQUENCE [LARGE SCALE GENOMIC DNA]</scope>
    <source>
        <strain evidence="7">JCM 9458</strain>
    </source>
</reference>
<keyword evidence="7" id="KW-1185">Reference proteome</keyword>
<dbReference type="Pfam" id="PF17754">
    <property type="entry name" value="TetR_C_14"/>
    <property type="match status" value="1"/>
</dbReference>
<dbReference type="EMBL" id="BAAAYN010000017">
    <property type="protein sequence ID" value="GAA3387176.1"/>
    <property type="molecule type" value="Genomic_DNA"/>
</dbReference>
<dbReference type="SUPFAM" id="SSF46689">
    <property type="entry name" value="Homeodomain-like"/>
    <property type="match status" value="1"/>
</dbReference>
<gene>
    <name evidence="6" type="ORF">GCM10020369_28710</name>
</gene>
<evidence type="ECO:0000313" key="7">
    <source>
        <dbReference type="Proteomes" id="UP001501676"/>
    </source>
</evidence>
<dbReference type="PANTHER" id="PTHR30055:SF234">
    <property type="entry name" value="HTH-TYPE TRANSCRIPTIONAL REGULATOR BETI"/>
    <property type="match status" value="1"/>
</dbReference>
<keyword evidence="2 4" id="KW-0238">DNA-binding</keyword>
<proteinExistence type="predicted"/>
<dbReference type="Pfam" id="PF00440">
    <property type="entry name" value="TetR_N"/>
    <property type="match status" value="1"/>
</dbReference>
<comment type="caution">
    <text evidence="6">The sequence shown here is derived from an EMBL/GenBank/DDBJ whole genome shotgun (WGS) entry which is preliminary data.</text>
</comment>
<dbReference type="Gene3D" id="1.10.10.60">
    <property type="entry name" value="Homeodomain-like"/>
    <property type="match status" value="1"/>
</dbReference>
<dbReference type="InterPro" id="IPR001647">
    <property type="entry name" value="HTH_TetR"/>
</dbReference>
<evidence type="ECO:0000256" key="2">
    <source>
        <dbReference type="ARBA" id="ARBA00023125"/>
    </source>
</evidence>
<sequence>MTAQTTGLRALKKRQTRENIASQATRLFLERGFDNVTIADVAAAAQVAKMTVTNYFPRKEDLALDMHDVFVQQLATTVREREPGESALTALRRAFLAAAAAHDPVIGFSGPQFARMIIESPTLVARLREFHDDREQALAAALADATGAPDDNVMPRVAATQLAGVHRLLFEETTRRTLAGQDNDEIAQAVIRFAEVAFDALAPSLAGYATRPVAEATS</sequence>
<dbReference type="PRINTS" id="PR00455">
    <property type="entry name" value="HTHTETR"/>
</dbReference>
<dbReference type="PANTHER" id="PTHR30055">
    <property type="entry name" value="HTH-TYPE TRANSCRIPTIONAL REGULATOR RUTR"/>
    <property type="match status" value="1"/>
</dbReference>
<evidence type="ECO:0000313" key="6">
    <source>
        <dbReference type="EMBL" id="GAA3387176.1"/>
    </source>
</evidence>